<dbReference type="GO" id="GO:0004497">
    <property type="term" value="F:monooxygenase activity"/>
    <property type="evidence" value="ECO:0007669"/>
    <property type="project" value="UniProtKB-KW"/>
</dbReference>
<dbReference type="PANTHER" id="PTHR43004">
    <property type="entry name" value="TRK SYSTEM POTASSIUM UPTAKE PROTEIN"/>
    <property type="match status" value="1"/>
</dbReference>
<comment type="caution">
    <text evidence="5">The sequence shown here is derived from an EMBL/GenBank/DDBJ whole genome shotgun (WGS) entry which is preliminary data.</text>
</comment>
<sequence length="552" mass="60307">MNEFDVVVVGAGPVGFTLAIDLGRRGVRTLLVEKDPTTKEWPKMDRSNARTMEFYRRLGIADEVRAAGYPADGSMDVFIVTRLSDPPLVKLEYPSVAEHRATIAATTDASEPLEPYQLVAQNDLEPVLKQVAESTPNVTVRFGCGLVDFAQDDDGVTVTLEDLEGTSETVRAGYLAGCDGGISTVRKKLGIKLEGQGSIRQLRQVTFRSDELYDKIPIGKGRHYYVADAEGSAFVVQGSRKDFTLNIGIDEDADLAQAVRDRVGFDFDFTVRNSTSWKLHLLLAERYRDGRVLLAGDAVHLVIPTGGLGMNTGVGDAIDLAWKLAGTVQGWGGPGLLDSYETERRKVGARNVKASGWAAQGMGLWRELVTPEITEDTPAGAALRAEVGAAANVHHRRVHEMIGVEWGYSYAGSDLIAHEDGNITDWDTTTYTAHTRPGVRVPHIWLQDGRAMQDALGQDYTFIDLTGSSDTRAVEAEFARLGAPLEVLRIDDANVRAAYECSLLLVRPDLHVFWRGEILPDDVDRWAEQAVGHLTQAERDAKAREDVASSGS</sequence>
<dbReference type="PANTHER" id="PTHR43004:SF19">
    <property type="entry name" value="BINDING MONOOXYGENASE, PUTATIVE (JCVI)-RELATED"/>
    <property type="match status" value="1"/>
</dbReference>
<evidence type="ECO:0000256" key="1">
    <source>
        <dbReference type="ARBA" id="ARBA00001974"/>
    </source>
</evidence>
<dbReference type="EMBL" id="JBHMAS010000071">
    <property type="protein sequence ID" value="MFB9783615.1"/>
    <property type="molecule type" value="Genomic_DNA"/>
</dbReference>
<keyword evidence="3" id="KW-0274">FAD</keyword>
<dbReference type="SUPFAM" id="SSF51905">
    <property type="entry name" value="FAD/NAD(P)-binding domain"/>
    <property type="match status" value="1"/>
</dbReference>
<keyword evidence="5" id="KW-0560">Oxidoreductase</keyword>
<keyword evidence="6" id="KW-1185">Reference proteome</keyword>
<dbReference type="Proteomes" id="UP001589587">
    <property type="component" value="Unassembled WGS sequence"/>
</dbReference>
<comment type="cofactor">
    <cofactor evidence="1">
        <name>FAD</name>
        <dbReference type="ChEBI" id="CHEBI:57692"/>
    </cofactor>
</comment>
<gene>
    <name evidence="5" type="ORF">ACFFQ6_28330</name>
</gene>
<dbReference type="PRINTS" id="PR00420">
    <property type="entry name" value="RNGMNOXGNASE"/>
</dbReference>
<evidence type="ECO:0000259" key="4">
    <source>
        <dbReference type="Pfam" id="PF01494"/>
    </source>
</evidence>
<evidence type="ECO:0000256" key="2">
    <source>
        <dbReference type="ARBA" id="ARBA00022630"/>
    </source>
</evidence>
<dbReference type="RefSeq" id="WP_378376264.1">
    <property type="nucleotide sequence ID" value="NZ_JBHMAS010000071.1"/>
</dbReference>
<accession>A0ABV5XMB3</accession>
<evidence type="ECO:0000313" key="6">
    <source>
        <dbReference type="Proteomes" id="UP001589587"/>
    </source>
</evidence>
<dbReference type="InterPro" id="IPR050641">
    <property type="entry name" value="RIFMO-like"/>
</dbReference>
<organism evidence="5 6">
    <name type="scientific">Rhodococcus baikonurensis</name>
    <dbReference type="NCBI Taxonomy" id="172041"/>
    <lineage>
        <taxon>Bacteria</taxon>
        <taxon>Bacillati</taxon>
        <taxon>Actinomycetota</taxon>
        <taxon>Actinomycetes</taxon>
        <taxon>Mycobacteriales</taxon>
        <taxon>Nocardiaceae</taxon>
        <taxon>Rhodococcus</taxon>
        <taxon>Rhodococcus erythropolis group</taxon>
    </lineage>
</organism>
<dbReference type="Pfam" id="PF01494">
    <property type="entry name" value="FAD_binding_3"/>
    <property type="match status" value="1"/>
</dbReference>
<reference evidence="5 6" key="1">
    <citation type="submission" date="2024-09" db="EMBL/GenBank/DDBJ databases">
        <authorList>
            <person name="Sun Q."/>
            <person name="Mori K."/>
        </authorList>
    </citation>
    <scope>NUCLEOTIDE SEQUENCE [LARGE SCALE GENOMIC DNA]</scope>
    <source>
        <strain evidence="5 6">JCM 11411</strain>
    </source>
</reference>
<dbReference type="NCBIfam" id="NF004780">
    <property type="entry name" value="PRK06126.1"/>
    <property type="match status" value="1"/>
</dbReference>
<dbReference type="Gene3D" id="3.30.9.10">
    <property type="entry name" value="D-Amino Acid Oxidase, subunit A, domain 2"/>
    <property type="match status" value="1"/>
</dbReference>
<name>A0ABV5XMB3_9NOCA</name>
<dbReference type="InterPro" id="IPR002938">
    <property type="entry name" value="FAD-bd"/>
</dbReference>
<dbReference type="Gene3D" id="3.50.50.60">
    <property type="entry name" value="FAD/NAD(P)-binding domain"/>
    <property type="match status" value="1"/>
</dbReference>
<proteinExistence type="predicted"/>
<feature type="domain" description="FAD-binding" evidence="4">
    <location>
        <begin position="4"/>
        <end position="354"/>
    </location>
</feature>
<dbReference type="InterPro" id="IPR036188">
    <property type="entry name" value="FAD/NAD-bd_sf"/>
</dbReference>
<keyword evidence="5" id="KW-0503">Monooxygenase</keyword>
<dbReference type="Gene3D" id="3.40.30.120">
    <property type="match status" value="1"/>
</dbReference>
<evidence type="ECO:0000313" key="5">
    <source>
        <dbReference type="EMBL" id="MFB9783615.1"/>
    </source>
</evidence>
<keyword evidence="2" id="KW-0285">Flavoprotein</keyword>
<dbReference type="Pfam" id="PF21274">
    <property type="entry name" value="Rng_hyd_C"/>
    <property type="match status" value="1"/>
</dbReference>
<evidence type="ECO:0000256" key="3">
    <source>
        <dbReference type="ARBA" id="ARBA00022827"/>
    </source>
</evidence>
<protein>
    <submittedName>
        <fullName evidence="5">FAD-dependent monooxygenase</fullName>
    </submittedName>
</protein>